<dbReference type="EMBL" id="BRYA01000298">
    <property type="protein sequence ID" value="GMI46443.1"/>
    <property type="molecule type" value="Genomic_DNA"/>
</dbReference>
<comment type="caution">
    <text evidence="1">The sequence shown here is derived from an EMBL/GenBank/DDBJ whole genome shotgun (WGS) entry which is preliminary data.</text>
</comment>
<gene>
    <name evidence="1" type="ORF">TrCOL_g918</name>
</gene>
<proteinExistence type="predicted"/>
<organism evidence="1 2">
    <name type="scientific">Triparma columacea</name>
    <dbReference type="NCBI Taxonomy" id="722753"/>
    <lineage>
        <taxon>Eukaryota</taxon>
        <taxon>Sar</taxon>
        <taxon>Stramenopiles</taxon>
        <taxon>Ochrophyta</taxon>
        <taxon>Bolidophyceae</taxon>
        <taxon>Parmales</taxon>
        <taxon>Triparmaceae</taxon>
        <taxon>Triparma</taxon>
    </lineage>
</organism>
<name>A0A9W7GLY9_9STRA</name>
<protein>
    <submittedName>
        <fullName evidence="1">Uncharacterized protein</fullName>
    </submittedName>
</protein>
<reference evidence="2" key="1">
    <citation type="journal article" date="2023" name="Commun. Biol.">
        <title>Genome analysis of Parmales, the sister group of diatoms, reveals the evolutionary specialization of diatoms from phago-mixotrophs to photoautotrophs.</title>
        <authorList>
            <person name="Ban H."/>
            <person name="Sato S."/>
            <person name="Yoshikawa S."/>
            <person name="Yamada K."/>
            <person name="Nakamura Y."/>
            <person name="Ichinomiya M."/>
            <person name="Sato N."/>
            <person name="Blanc-Mathieu R."/>
            <person name="Endo H."/>
            <person name="Kuwata A."/>
            <person name="Ogata H."/>
        </authorList>
    </citation>
    <scope>NUCLEOTIDE SEQUENCE [LARGE SCALE GENOMIC DNA]</scope>
</reference>
<dbReference type="OrthoDB" id="197540at2759"/>
<accession>A0A9W7GLY9</accession>
<dbReference type="Proteomes" id="UP001165065">
    <property type="component" value="Unassembled WGS sequence"/>
</dbReference>
<evidence type="ECO:0000313" key="2">
    <source>
        <dbReference type="Proteomes" id="UP001165065"/>
    </source>
</evidence>
<dbReference type="AlphaFoldDB" id="A0A9W7GLY9"/>
<evidence type="ECO:0000313" key="1">
    <source>
        <dbReference type="EMBL" id="GMI46443.1"/>
    </source>
</evidence>
<sequence>MFTKSEDDSDKFGIITTNRQKWENKIGDDVKAWLNDSLPFWLEERPEWFTDHLMSVIPDDLIEDKALLVRVRTKNVMGIIGERRRSSLGNAIGNLMEA</sequence>
<keyword evidence="2" id="KW-1185">Reference proteome</keyword>